<sequence length="272" mass="30642">MVRVRTRISGLCVRVSKARIKVRSPRLQSNPAYNSIKESHKDEYCNNDLGSSFCSDSPRSSDDNSTNSEVKEGNRIMIVVDSSQEARGELQWALSHTVQKEDTVILLHIAKPSKTGEFLCLSCVMMKFNHLRVMQRGLCLRLLMVTNAGSNSQSNVNPKAYGLLYSMKSACQNRRPGVQVEVVALAGKEKGPIIVEQAKEHKASLLVLGHRKRSMAWRLLMRWTGRNKSSQSVVDHCIQNADCMTIAVRRKSRKLGGYLITTKRHKNFWLLA</sequence>
<evidence type="ECO:0000313" key="3">
    <source>
        <dbReference type="Proteomes" id="UP001153076"/>
    </source>
</evidence>
<evidence type="ECO:0000259" key="1">
    <source>
        <dbReference type="Pfam" id="PF00582"/>
    </source>
</evidence>
<dbReference type="PANTHER" id="PTHR47000:SF3">
    <property type="entry name" value="ADENINE NUCLEOTIDE ALPHA HYDROLASES-LIKE SUPERFAMILY PROTEIN"/>
    <property type="match status" value="1"/>
</dbReference>
<dbReference type="OrthoDB" id="1667873at2759"/>
<dbReference type="EMBL" id="JAKOGI010000005">
    <property type="protein sequence ID" value="KAJ8452235.1"/>
    <property type="molecule type" value="Genomic_DNA"/>
</dbReference>
<dbReference type="SUPFAM" id="SSF52402">
    <property type="entry name" value="Adenine nucleotide alpha hydrolases-like"/>
    <property type="match status" value="1"/>
</dbReference>
<proteinExistence type="predicted"/>
<dbReference type="CDD" id="cd23659">
    <property type="entry name" value="USP_At3g01520-like"/>
    <property type="match status" value="1"/>
</dbReference>
<feature type="domain" description="UspA" evidence="1">
    <location>
        <begin position="171"/>
        <end position="249"/>
    </location>
</feature>
<evidence type="ECO:0000313" key="2">
    <source>
        <dbReference type="EMBL" id="KAJ8452235.1"/>
    </source>
</evidence>
<dbReference type="AlphaFoldDB" id="A0A9Q1QTZ7"/>
<name>A0A9Q1QTZ7_9CARY</name>
<dbReference type="InterPro" id="IPR006016">
    <property type="entry name" value="UspA"/>
</dbReference>
<gene>
    <name evidence="2" type="ORF">Cgig2_006040</name>
</gene>
<dbReference type="Proteomes" id="UP001153076">
    <property type="component" value="Unassembled WGS sequence"/>
</dbReference>
<dbReference type="Pfam" id="PF00582">
    <property type="entry name" value="Usp"/>
    <property type="match status" value="1"/>
</dbReference>
<reference evidence="2" key="1">
    <citation type="submission" date="2022-04" db="EMBL/GenBank/DDBJ databases">
        <title>Carnegiea gigantea Genome sequencing and assembly v2.</title>
        <authorList>
            <person name="Copetti D."/>
            <person name="Sanderson M.J."/>
            <person name="Burquez A."/>
            <person name="Wojciechowski M.F."/>
        </authorList>
    </citation>
    <scope>NUCLEOTIDE SEQUENCE</scope>
    <source>
        <strain evidence="2">SGP5-SGP5p</strain>
        <tissue evidence="2">Aerial part</tissue>
    </source>
</reference>
<comment type="caution">
    <text evidence="2">The sequence shown here is derived from an EMBL/GenBank/DDBJ whole genome shotgun (WGS) entry which is preliminary data.</text>
</comment>
<dbReference type="InterPro" id="IPR014729">
    <property type="entry name" value="Rossmann-like_a/b/a_fold"/>
</dbReference>
<protein>
    <recommendedName>
        <fullName evidence="1">UspA domain-containing protein</fullName>
    </recommendedName>
</protein>
<organism evidence="2 3">
    <name type="scientific">Carnegiea gigantea</name>
    <dbReference type="NCBI Taxonomy" id="171969"/>
    <lineage>
        <taxon>Eukaryota</taxon>
        <taxon>Viridiplantae</taxon>
        <taxon>Streptophyta</taxon>
        <taxon>Embryophyta</taxon>
        <taxon>Tracheophyta</taxon>
        <taxon>Spermatophyta</taxon>
        <taxon>Magnoliopsida</taxon>
        <taxon>eudicotyledons</taxon>
        <taxon>Gunneridae</taxon>
        <taxon>Pentapetalae</taxon>
        <taxon>Caryophyllales</taxon>
        <taxon>Cactineae</taxon>
        <taxon>Cactaceae</taxon>
        <taxon>Cactoideae</taxon>
        <taxon>Echinocereeae</taxon>
        <taxon>Carnegiea</taxon>
    </lineage>
</organism>
<keyword evidence="3" id="KW-1185">Reference proteome</keyword>
<accession>A0A9Q1QTZ7</accession>
<dbReference type="Gene3D" id="3.40.50.620">
    <property type="entry name" value="HUPs"/>
    <property type="match status" value="1"/>
</dbReference>
<dbReference type="PANTHER" id="PTHR47000">
    <property type="entry name" value="ADENINE NUCLEOTIDE ALPHA HYDROLASES-LIKE SUPERFAMILY PROTEIN"/>
    <property type="match status" value="1"/>
</dbReference>